<dbReference type="InterPro" id="IPR004839">
    <property type="entry name" value="Aminotransferase_I/II_large"/>
</dbReference>
<dbReference type="InterPro" id="IPR015424">
    <property type="entry name" value="PyrdxlP-dep_Trfase"/>
</dbReference>
<evidence type="ECO:0000313" key="4">
    <source>
        <dbReference type="Proteomes" id="UP000253094"/>
    </source>
</evidence>
<dbReference type="Proteomes" id="UP000253094">
    <property type="component" value="Unassembled WGS sequence"/>
</dbReference>
<dbReference type="PANTHER" id="PTHR43795">
    <property type="entry name" value="BIFUNCTIONAL ASPARTATE AMINOTRANSFERASE AND GLUTAMATE/ASPARTATE-PREPHENATE AMINOTRANSFERASE-RELATED"/>
    <property type="match status" value="1"/>
</dbReference>
<dbReference type="InterPro" id="IPR015422">
    <property type="entry name" value="PyrdxlP-dep_Trfase_small"/>
</dbReference>
<dbReference type="Gene3D" id="3.40.640.10">
    <property type="entry name" value="Type I PLP-dependent aspartate aminotransferase-like (Major domain)"/>
    <property type="match status" value="1"/>
</dbReference>
<keyword evidence="4" id="KW-1185">Reference proteome</keyword>
<dbReference type="RefSeq" id="WP_114028508.1">
    <property type="nucleotide sequence ID" value="NZ_QOIL01000005.1"/>
</dbReference>
<dbReference type="SUPFAM" id="SSF53383">
    <property type="entry name" value="PLP-dependent transferases"/>
    <property type="match status" value="1"/>
</dbReference>
<dbReference type="AlphaFoldDB" id="A0A367FMJ7"/>
<protein>
    <submittedName>
        <fullName evidence="3">Aminotransferase class I/II-fold pyridoxal phosphate-dependent enzyme</fullName>
    </submittedName>
</protein>
<dbReference type="InterPro" id="IPR050478">
    <property type="entry name" value="Ethylene_sulfur-biosynth"/>
</dbReference>
<keyword evidence="3" id="KW-0808">Transferase</keyword>
<dbReference type="CDD" id="cd00609">
    <property type="entry name" value="AAT_like"/>
    <property type="match status" value="1"/>
</dbReference>
<evidence type="ECO:0000313" key="3">
    <source>
        <dbReference type="EMBL" id="RCG31129.1"/>
    </source>
</evidence>
<organism evidence="3 4">
    <name type="scientific">Sphaerisporangium album</name>
    <dbReference type="NCBI Taxonomy" id="509200"/>
    <lineage>
        <taxon>Bacteria</taxon>
        <taxon>Bacillati</taxon>
        <taxon>Actinomycetota</taxon>
        <taxon>Actinomycetes</taxon>
        <taxon>Streptosporangiales</taxon>
        <taxon>Streptosporangiaceae</taxon>
        <taxon>Sphaerisporangium</taxon>
    </lineage>
</organism>
<keyword evidence="3" id="KW-0032">Aminotransferase</keyword>
<keyword evidence="1" id="KW-0663">Pyridoxal phosphate</keyword>
<comment type="caution">
    <text evidence="3">The sequence shown here is derived from an EMBL/GenBank/DDBJ whole genome shotgun (WGS) entry which is preliminary data.</text>
</comment>
<dbReference type="Pfam" id="PF00155">
    <property type="entry name" value="Aminotran_1_2"/>
    <property type="match status" value="1"/>
</dbReference>
<proteinExistence type="predicted"/>
<name>A0A367FMJ7_9ACTN</name>
<dbReference type="GO" id="GO:0008483">
    <property type="term" value="F:transaminase activity"/>
    <property type="evidence" value="ECO:0007669"/>
    <property type="project" value="UniProtKB-KW"/>
</dbReference>
<gene>
    <name evidence="3" type="ORF">DQ384_10260</name>
</gene>
<dbReference type="PRINTS" id="PR00753">
    <property type="entry name" value="ACCSYNTHASE"/>
</dbReference>
<evidence type="ECO:0000259" key="2">
    <source>
        <dbReference type="Pfam" id="PF00155"/>
    </source>
</evidence>
<dbReference type="GO" id="GO:0030170">
    <property type="term" value="F:pyridoxal phosphate binding"/>
    <property type="evidence" value="ECO:0007669"/>
    <property type="project" value="InterPro"/>
</dbReference>
<feature type="domain" description="Aminotransferase class I/classII large" evidence="2">
    <location>
        <begin position="67"/>
        <end position="398"/>
    </location>
</feature>
<accession>A0A367FMJ7</accession>
<dbReference type="EMBL" id="QOIL01000005">
    <property type="protein sequence ID" value="RCG31129.1"/>
    <property type="molecule type" value="Genomic_DNA"/>
</dbReference>
<dbReference type="OrthoDB" id="3224382at2"/>
<dbReference type="PANTHER" id="PTHR43795:SF39">
    <property type="entry name" value="AMINOTRANSFERASE CLASS I_CLASSII DOMAIN-CONTAINING PROTEIN"/>
    <property type="match status" value="1"/>
</dbReference>
<dbReference type="Gene3D" id="3.90.1150.10">
    <property type="entry name" value="Aspartate Aminotransferase, domain 1"/>
    <property type="match status" value="1"/>
</dbReference>
<dbReference type="InterPro" id="IPR015421">
    <property type="entry name" value="PyrdxlP-dep_Trfase_major"/>
</dbReference>
<sequence length="411" mass="43727">MLSRTARRLVADVPAIAAAHFEAEADPYHATDNPGGHVNLGTADNRLVWDLLAPRLAHAGPPRASDCQYGPLHGTPELRAAVAALLGPRWNTAIDPDDLVVVSGATAALDVLATALCDPGEAIVVPAPYYAAFDTDLAGRSGARLIPAPMDETTGYALDPEVVGRVLKRARGDGVAVRALAITSPSNPVGHVHPGPVLREVLRVAREHDVDVIADEIYAHSVFGADPFVSMLDPAVSGDHAHRVHGIWGFAKDFGLPGLKVGVLHTRDPDVRAAARALAYFAPVSTQTQATLTRLLDDALWVRDFLYESRRRLGRSYASAAALLADGGIPHVEADGGFSIWIDLSGRLPDPTPEGEHELWRRIFHSARVNVLPGAVFGCPRPGWFRLCHATDAGTVAAGVVRLARVMGETT</sequence>
<dbReference type="GO" id="GO:0006520">
    <property type="term" value="P:amino acid metabolic process"/>
    <property type="evidence" value="ECO:0007669"/>
    <property type="project" value="TreeGrafter"/>
</dbReference>
<reference evidence="3 4" key="1">
    <citation type="submission" date="2018-06" db="EMBL/GenBank/DDBJ databases">
        <title>Sphaerisporangium craniellae sp. nov., isolated from a marine sponge in the South China Sea.</title>
        <authorList>
            <person name="Li L."/>
        </authorList>
    </citation>
    <scope>NUCLEOTIDE SEQUENCE [LARGE SCALE GENOMIC DNA]</scope>
    <source>
        <strain evidence="3 4">CCTCC AA 208026</strain>
    </source>
</reference>
<evidence type="ECO:0000256" key="1">
    <source>
        <dbReference type="ARBA" id="ARBA00022898"/>
    </source>
</evidence>